<keyword evidence="4" id="KW-0443">Lipid metabolism</keyword>
<protein>
    <submittedName>
        <fullName evidence="9">1-acyl-sn-glycerol-3-phosphate acyltransferase</fullName>
    </submittedName>
</protein>
<comment type="caution">
    <text evidence="9">The sequence shown here is derived from an EMBL/GenBank/DDBJ whole genome shotgun (WGS) entry which is preliminary data.</text>
</comment>
<keyword evidence="5 9" id="KW-0012">Acyltransferase</keyword>
<dbReference type="EMBL" id="SRKZ01000005">
    <property type="protein sequence ID" value="TGD78930.1"/>
    <property type="molecule type" value="Genomic_DNA"/>
</dbReference>
<dbReference type="AlphaFoldDB" id="A0A4Z0MHV2"/>
<feature type="compositionally biased region" description="Basic and acidic residues" evidence="6">
    <location>
        <begin position="279"/>
        <end position="289"/>
    </location>
</feature>
<gene>
    <name evidence="9" type="ORF">EU557_18330</name>
</gene>
<feature type="region of interest" description="Disordered" evidence="6">
    <location>
        <begin position="265"/>
        <end position="289"/>
    </location>
</feature>
<dbReference type="PANTHER" id="PTHR10434:SF64">
    <property type="entry name" value="1-ACYL-SN-GLYCEROL-3-PHOSPHATE ACYLTRANSFERASE-RELATED"/>
    <property type="match status" value="1"/>
</dbReference>
<evidence type="ECO:0000256" key="2">
    <source>
        <dbReference type="ARBA" id="ARBA00022516"/>
    </source>
</evidence>
<sequence length="289" mass="32812">MVWGWLRRYSVIPFTFVGMRRLIRYIGHRLYTTWATFWFVLPFVLTYPLQWLMSRQKWHRQLHSINRGWSIFSIRMWGVPVTIIKKKPLPADQTCVYVANHGSYIDILMLFKAIPGFLNMVGKSDLAEVPVWGSIFGNTYITVNRNSAVSRGRSMVEARRSLEAGRSVVIFPEGTISPKAGEEMVPFKEGAFQLAIATGVPIVPITMPLNHKFMPSIKGSLRVRYSPLRLVMHEPIPTAGLTLADAPELKDRVYAIIASEFLPEGAGIPEPSTWRKPQPQKEEMALPTS</sequence>
<organism evidence="9 10">
    <name type="scientific">Hymenobacter wooponensis</name>
    <dbReference type="NCBI Taxonomy" id="1525360"/>
    <lineage>
        <taxon>Bacteria</taxon>
        <taxon>Pseudomonadati</taxon>
        <taxon>Bacteroidota</taxon>
        <taxon>Cytophagia</taxon>
        <taxon>Cytophagales</taxon>
        <taxon>Hymenobacteraceae</taxon>
        <taxon>Hymenobacter</taxon>
    </lineage>
</organism>
<evidence type="ECO:0000256" key="7">
    <source>
        <dbReference type="SAM" id="Phobius"/>
    </source>
</evidence>
<feature type="domain" description="Phospholipid/glycerol acyltransferase" evidence="8">
    <location>
        <begin position="95"/>
        <end position="210"/>
    </location>
</feature>
<evidence type="ECO:0000256" key="5">
    <source>
        <dbReference type="ARBA" id="ARBA00023315"/>
    </source>
</evidence>
<reference evidence="9 10" key="1">
    <citation type="submission" date="2019-04" db="EMBL/GenBank/DDBJ databases">
        <authorList>
            <person name="Feng G."/>
            <person name="Zhang J."/>
            <person name="Zhu H."/>
        </authorList>
    </citation>
    <scope>NUCLEOTIDE SEQUENCE [LARGE SCALE GENOMIC DNA]</scope>
    <source>
        <strain evidence="9 10">JCM 19491</strain>
    </source>
</reference>
<dbReference type="GO" id="GO:0003841">
    <property type="term" value="F:1-acylglycerol-3-phosphate O-acyltransferase activity"/>
    <property type="evidence" value="ECO:0007669"/>
    <property type="project" value="TreeGrafter"/>
</dbReference>
<feature type="transmembrane region" description="Helical" evidence="7">
    <location>
        <begin position="30"/>
        <end position="53"/>
    </location>
</feature>
<evidence type="ECO:0000256" key="3">
    <source>
        <dbReference type="ARBA" id="ARBA00022679"/>
    </source>
</evidence>
<dbReference type="InterPro" id="IPR002123">
    <property type="entry name" value="Plipid/glycerol_acylTrfase"/>
</dbReference>
<keyword evidence="10" id="KW-1185">Reference proteome</keyword>
<name>A0A4Z0MHV2_9BACT</name>
<evidence type="ECO:0000256" key="4">
    <source>
        <dbReference type="ARBA" id="ARBA00023098"/>
    </source>
</evidence>
<evidence type="ECO:0000256" key="6">
    <source>
        <dbReference type="SAM" id="MobiDB-lite"/>
    </source>
</evidence>
<dbReference type="SMART" id="SM00563">
    <property type="entry name" value="PlsC"/>
    <property type="match status" value="1"/>
</dbReference>
<dbReference type="Pfam" id="PF01553">
    <property type="entry name" value="Acyltransferase"/>
    <property type="match status" value="1"/>
</dbReference>
<dbReference type="Proteomes" id="UP000298284">
    <property type="component" value="Unassembled WGS sequence"/>
</dbReference>
<dbReference type="SUPFAM" id="SSF69593">
    <property type="entry name" value="Glycerol-3-phosphate (1)-acyltransferase"/>
    <property type="match status" value="1"/>
</dbReference>
<comment type="pathway">
    <text evidence="1">Lipid metabolism.</text>
</comment>
<keyword evidence="2" id="KW-0444">Lipid biosynthesis</keyword>
<evidence type="ECO:0000256" key="1">
    <source>
        <dbReference type="ARBA" id="ARBA00005189"/>
    </source>
</evidence>
<keyword evidence="7" id="KW-0812">Transmembrane</keyword>
<keyword evidence="7" id="KW-0472">Membrane</keyword>
<evidence type="ECO:0000259" key="8">
    <source>
        <dbReference type="SMART" id="SM00563"/>
    </source>
</evidence>
<keyword evidence="3 9" id="KW-0808">Transferase</keyword>
<proteinExistence type="predicted"/>
<dbReference type="GO" id="GO:0006654">
    <property type="term" value="P:phosphatidic acid biosynthetic process"/>
    <property type="evidence" value="ECO:0007669"/>
    <property type="project" value="TreeGrafter"/>
</dbReference>
<keyword evidence="7" id="KW-1133">Transmembrane helix</keyword>
<evidence type="ECO:0000313" key="9">
    <source>
        <dbReference type="EMBL" id="TGD78930.1"/>
    </source>
</evidence>
<dbReference type="OrthoDB" id="9803035at2"/>
<evidence type="ECO:0000313" key="10">
    <source>
        <dbReference type="Proteomes" id="UP000298284"/>
    </source>
</evidence>
<dbReference type="CDD" id="cd07989">
    <property type="entry name" value="LPLAT_AGPAT-like"/>
    <property type="match status" value="1"/>
</dbReference>
<accession>A0A4Z0MHV2</accession>
<dbReference type="PANTHER" id="PTHR10434">
    <property type="entry name" value="1-ACYL-SN-GLYCEROL-3-PHOSPHATE ACYLTRANSFERASE"/>
    <property type="match status" value="1"/>
</dbReference>